<gene>
    <name evidence="8" type="primary">fmt</name>
    <name evidence="11" type="ORF">A2304_02335</name>
</gene>
<dbReference type="InterPro" id="IPR036477">
    <property type="entry name" value="Formyl_transf_N_sf"/>
</dbReference>
<dbReference type="HAMAP" id="MF_00182">
    <property type="entry name" value="Formyl_trans"/>
    <property type="match status" value="1"/>
</dbReference>
<evidence type="ECO:0000256" key="6">
    <source>
        <dbReference type="ARBA" id="ARBA00022917"/>
    </source>
</evidence>
<evidence type="ECO:0000259" key="10">
    <source>
        <dbReference type="Pfam" id="PF02911"/>
    </source>
</evidence>
<protein>
    <recommendedName>
        <fullName evidence="4 8">Methionyl-tRNA formyltransferase</fullName>
        <ecNumber evidence="3 8">2.1.2.9</ecNumber>
    </recommendedName>
</protein>
<reference evidence="11 12" key="1">
    <citation type="journal article" date="2016" name="Nat. Commun.">
        <title>Thousands of microbial genomes shed light on interconnected biogeochemical processes in an aquifer system.</title>
        <authorList>
            <person name="Anantharaman K."/>
            <person name="Brown C.T."/>
            <person name="Hug L.A."/>
            <person name="Sharon I."/>
            <person name="Castelle C.J."/>
            <person name="Probst A.J."/>
            <person name="Thomas B.C."/>
            <person name="Singh A."/>
            <person name="Wilkins M.J."/>
            <person name="Karaoz U."/>
            <person name="Brodie E.L."/>
            <person name="Williams K.H."/>
            <person name="Hubbard S.S."/>
            <person name="Banfield J.F."/>
        </authorList>
    </citation>
    <scope>NUCLEOTIDE SEQUENCE [LARGE SCALE GENOMIC DNA]</scope>
</reference>
<dbReference type="InterPro" id="IPR005793">
    <property type="entry name" value="Formyl_trans_C"/>
</dbReference>
<dbReference type="Proteomes" id="UP000176501">
    <property type="component" value="Unassembled WGS sequence"/>
</dbReference>
<evidence type="ECO:0000256" key="3">
    <source>
        <dbReference type="ARBA" id="ARBA00012261"/>
    </source>
</evidence>
<feature type="domain" description="Formyl transferase N-terminal" evidence="9">
    <location>
        <begin position="1"/>
        <end position="181"/>
    </location>
</feature>
<dbReference type="InterPro" id="IPR005794">
    <property type="entry name" value="Fmt"/>
</dbReference>
<dbReference type="InterPro" id="IPR011034">
    <property type="entry name" value="Formyl_transferase-like_C_sf"/>
</dbReference>
<proteinExistence type="inferred from homology"/>
<comment type="caution">
    <text evidence="11">The sequence shown here is derived from an EMBL/GenBank/DDBJ whole genome shotgun (WGS) entry which is preliminary data.</text>
</comment>
<dbReference type="CDD" id="cd08704">
    <property type="entry name" value="Met_tRNA_FMT_C"/>
    <property type="match status" value="1"/>
</dbReference>
<evidence type="ECO:0000256" key="4">
    <source>
        <dbReference type="ARBA" id="ARBA00016014"/>
    </source>
</evidence>
<keyword evidence="5 8" id="KW-0808">Transferase</keyword>
<dbReference type="Pfam" id="PF00551">
    <property type="entry name" value="Formyl_trans_N"/>
    <property type="match status" value="1"/>
</dbReference>
<name>A0A1F7W6X1_9BACT</name>
<dbReference type="PANTHER" id="PTHR11138">
    <property type="entry name" value="METHIONYL-TRNA FORMYLTRANSFERASE"/>
    <property type="match status" value="1"/>
</dbReference>
<comment type="function">
    <text evidence="1 8">Attaches a formyl group to the free amino group of methionyl-tRNA(fMet). The formyl group appears to play a dual role in the initiator identity of N-formylmethionyl-tRNA by promoting its recognition by IF2 and preventing the misappropriation of this tRNA by the elongation apparatus.</text>
</comment>
<dbReference type="SUPFAM" id="SSF53328">
    <property type="entry name" value="Formyltransferase"/>
    <property type="match status" value="1"/>
</dbReference>
<dbReference type="SUPFAM" id="SSF50486">
    <property type="entry name" value="FMT C-terminal domain-like"/>
    <property type="match status" value="1"/>
</dbReference>
<evidence type="ECO:0000313" key="12">
    <source>
        <dbReference type="Proteomes" id="UP000176501"/>
    </source>
</evidence>
<organism evidence="11 12">
    <name type="scientific">Candidatus Uhrbacteria bacterium RIFOXYB2_FULL_57_15</name>
    <dbReference type="NCBI Taxonomy" id="1802422"/>
    <lineage>
        <taxon>Bacteria</taxon>
        <taxon>Candidatus Uhriibacteriota</taxon>
    </lineage>
</organism>
<dbReference type="GO" id="GO:0005829">
    <property type="term" value="C:cytosol"/>
    <property type="evidence" value="ECO:0007669"/>
    <property type="project" value="TreeGrafter"/>
</dbReference>
<keyword evidence="6 8" id="KW-0648">Protein biosynthesis</keyword>
<comment type="similarity">
    <text evidence="2 8">Belongs to the Fmt family.</text>
</comment>
<evidence type="ECO:0000256" key="8">
    <source>
        <dbReference type="HAMAP-Rule" id="MF_00182"/>
    </source>
</evidence>
<dbReference type="EC" id="2.1.2.9" evidence="3 8"/>
<evidence type="ECO:0000256" key="7">
    <source>
        <dbReference type="ARBA" id="ARBA00048558"/>
    </source>
</evidence>
<evidence type="ECO:0000256" key="1">
    <source>
        <dbReference type="ARBA" id="ARBA00002606"/>
    </source>
</evidence>
<evidence type="ECO:0000313" key="11">
    <source>
        <dbReference type="EMBL" id="OGL98520.1"/>
    </source>
</evidence>
<accession>A0A1F7W6X1</accession>
<dbReference type="Pfam" id="PF02911">
    <property type="entry name" value="Formyl_trans_C"/>
    <property type="match status" value="1"/>
</dbReference>
<dbReference type="InterPro" id="IPR041711">
    <property type="entry name" value="Met-tRNA-FMT_N"/>
</dbReference>
<feature type="domain" description="Formyl transferase C-terminal" evidence="10">
    <location>
        <begin position="205"/>
        <end position="300"/>
    </location>
</feature>
<comment type="catalytic activity">
    <reaction evidence="7 8">
        <text>L-methionyl-tRNA(fMet) + (6R)-10-formyltetrahydrofolate = N-formyl-L-methionyl-tRNA(fMet) + (6S)-5,6,7,8-tetrahydrofolate + H(+)</text>
        <dbReference type="Rhea" id="RHEA:24380"/>
        <dbReference type="Rhea" id="RHEA-COMP:9952"/>
        <dbReference type="Rhea" id="RHEA-COMP:9953"/>
        <dbReference type="ChEBI" id="CHEBI:15378"/>
        <dbReference type="ChEBI" id="CHEBI:57453"/>
        <dbReference type="ChEBI" id="CHEBI:78530"/>
        <dbReference type="ChEBI" id="CHEBI:78844"/>
        <dbReference type="ChEBI" id="CHEBI:195366"/>
        <dbReference type="EC" id="2.1.2.9"/>
    </reaction>
</comment>
<dbReference type="NCBIfam" id="TIGR00460">
    <property type="entry name" value="fmt"/>
    <property type="match status" value="1"/>
</dbReference>
<dbReference type="GO" id="GO:0004479">
    <property type="term" value="F:methionyl-tRNA formyltransferase activity"/>
    <property type="evidence" value="ECO:0007669"/>
    <property type="project" value="UniProtKB-UniRule"/>
</dbReference>
<dbReference type="PANTHER" id="PTHR11138:SF5">
    <property type="entry name" value="METHIONYL-TRNA FORMYLTRANSFERASE, MITOCHONDRIAL"/>
    <property type="match status" value="1"/>
</dbReference>
<evidence type="ECO:0000256" key="5">
    <source>
        <dbReference type="ARBA" id="ARBA00022679"/>
    </source>
</evidence>
<feature type="binding site" evidence="8">
    <location>
        <begin position="110"/>
        <end position="113"/>
    </location>
    <ligand>
        <name>(6S)-5,6,7,8-tetrahydrofolate</name>
        <dbReference type="ChEBI" id="CHEBI:57453"/>
    </ligand>
</feature>
<evidence type="ECO:0000259" key="9">
    <source>
        <dbReference type="Pfam" id="PF00551"/>
    </source>
</evidence>
<dbReference type="Gene3D" id="3.40.50.170">
    <property type="entry name" value="Formyl transferase, N-terminal domain"/>
    <property type="match status" value="1"/>
</dbReference>
<dbReference type="CDD" id="cd08646">
    <property type="entry name" value="FMT_core_Met-tRNA-FMT_N"/>
    <property type="match status" value="1"/>
</dbReference>
<dbReference type="InterPro" id="IPR037022">
    <property type="entry name" value="Formyl_trans_C_sf"/>
</dbReference>
<sequence>MRVVFFGTPSFSIPFLRALLEDPTFEVIATVTRPDEEAGRNHVLTAPPIKIAAAAAGIPTFQPTMLKSDDARETLRAMRADVFIVFAYGRIIPKAILDLPRFGCVNVHPSLLPKYRGPSPMQSAIQNGDAKTGISIMLLDEGMDTGPLLSSVNIGLDDNETIETLTKKVEEQGPGLLVETIKRLAAGEIVPMAQDNAQATICKSLDREDGHIDWNRSLAHIERMTRAYKGWPGTWTTWNGLRLKIQEVAEADFNADLPPGTVSVKHNQLFVDCADGTLEILTLQPEGKPKMTAEAFLRGYSTIDTAVLT</sequence>
<evidence type="ECO:0000256" key="2">
    <source>
        <dbReference type="ARBA" id="ARBA00010699"/>
    </source>
</evidence>
<dbReference type="InterPro" id="IPR044135">
    <property type="entry name" value="Met-tRNA-FMT_C"/>
</dbReference>
<dbReference type="Gene3D" id="3.10.25.10">
    <property type="entry name" value="Formyl transferase, C-terminal domain"/>
    <property type="match status" value="1"/>
</dbReference>
<dbReference type="EMBL" id="MGFE01000020">
    <property type="protein sequence ID" value="OGL98520.1"/>
    <property type="molecule type" value="Genomic_DNA"/>
</dbReference>
<dbReference type="AlphaFoldDB" id="A0A1F7W6X1"/>
<dbReference type="InterPro" id="IPR002376">
    <property type="entry name" value="Formyl_transf_N"/>
</dbReference>